<evidence type="ECO:0000256" key="1">
    <source>
        <dbReference type="ARBA" id="ARBA00004141"/>
    </source>
</evidence>
<comment type="caution">
    <text evidence="7">The sequence shown here is derived from an EMBL/GenBank/DDBJ whole genome shotgun (WGS) entry which is preliminary data.</text>
</comment>
<dbReference type="AlphaFoldDB" id="A0A023D308"/>
<keyword evidence="8" id="KW-1185">Reference proteome</keyword>
<protein>
    <recommendedName>
        <fullName evidence="9">DUF423 domain-containing protein</fullName>
    </recommendedName>
</protein>
<sequence>MSAPCPSAPPSPPPSHGPFATWRRVSLAFAGLSGATAVAMAALAAHLPDRMLAPNGREMMGRAVEMQIWHSLVLLVLAFAGRNVFRWVAPGFALGQVLFCVPVYLLALKGPAIGFIAPWGGSVLILSWLGMAMLAVRRSI</sequence>
<name>A0A023D308_ACIMT</name>
<reference evidence="7 8" key="2">
    <citation type="journal article" date="2014" name="FEMS Microbiol. Lett.">
        <title>Draft genomic DNA sequence of the facultatively methylotrophic bacterium Acidomonas methanolica type strain MB58.</title>
        <authorList>
            <person name="Higashiura N."/>
            <person name="Hadano H."/>
            <person name="Hirakawa H."/>
            <person name="Matsutani M."/>
            <person name="Takabe S."/>
            <person name="Matsushita K."/>
            <person name="Azuma Y."/>
        </authorList>
    </citation>
    <scope>NUCLEOTIDE SEQUENCE [LARGE SCALE GENOMIC DNA]</scope>
    <source>
        <strain evidence="7 8">MB58</strain>
    </source>
</reference>
<proteinExistence type="inferred from homology"/>
<keyword evidence="5 6" id="KW-0472">Membrane</keyword>
<dbReference type="Pfam" id="PF04241">
    <property type="entry name" value="DUF423"/>
    <property type="match status" value="1"/>
</dbReference>
<evidence type="ECO:0000256" key="4">
    <source>
        <dbReference type="ARBA" id="ARBA00022989"/>
    </source>
</evidence>
<feature type="transmembrane region" description="Helical" evidence="6">
    <location>
        <begin position="59"/>
        <end position="80"/>
    </location>
</feature>
<evidence type="ECO:0000256" key="5">
    <source>
        <dbReference type="ARBA" id="ARBA00023136"/>
    </source>
</evidence>
<evidence type="ECO:0008006" key="9">
    <source>
        <dbReference type="Google" id="ProtNLM"/>
    </source>
</evidence>
<keyword evidence="4 6" id="KW-1133">Transmembrane helix</keyword>
<dbReference type="GO" id="GO:0005886">
    <property type="term" value="C:plasma membrane"/>
    <property type="evidence" value="ECO:0007669"/>
    <property type="project" value="TreeGrafter"/>
</dbReference>
<dbReference type="RefSeq" id="WP_081797480.1">
    <property type="nucleotide sequence ID" value="NZ_BAND01000030.1"/>
</dbReference>
<dbReference type="Proteomes" id="UP000019760">
    <property type="component" value="Unassembled WGS sequence"/>
</dbReference>
<dbReference type="EMBL" id="BAND01000030">
    <property type="protein sequence ID" value="GAJ28522.1"/>
    <property type="molecule type" value="Genomic_DNA"/>
</dbReference>
<keyword evidence="3 6" id="KW-0812">Transmembrane</keyword>
<comment type="subcellular location">
    <subcellularLocation>
        <location evidence="1">Membrane</location>
        <topology evidence="1">Multi-pass membrane protein</topology>
    </subcellularLocation>
</comment>
<feature type="transmembrane region" description="Helical" evidence="6">
    <location>
        <begin position="25"/>
        <end position="47"/>
    </location>
</feature>
<organism evidence="7 8">
    <name type="scientific">Acidomonas methanolica NBRC 104435</name>
    <dbReference type="NCBI Taxonomy" id="1231351"/>
    <lineage>
        <taxon>Bacteria</taxon>
        <taxon>Pseudomonadati</taxon>
        <taxon>Pseudomonadota</taxon>
        <taxon>Alphaproteobacteria</taxon>
        <taxon>Acetobacterales</taxon>
        <taxon>Acetobacteraceae</taxon>
        <taxon>Acidomonas</taxon>
    </lineage>
</organism>
<dbReference type="PANTHER" id="PTHR43461">
    <property type="entry name" value="TRANSMEMBRANE PROTEIN 256"/>
    <property type="match status" value="1"/>
</dbReference>
<comment type="similarity">
    <text evidence="2">Belongs to the UPF0382 family.</text>
</comment>
<dbReference type="OrthoDB" id="7284236at2"/>
<evidence type="ECO:0000256" key="6">
    <source>
        <dbReference type="SAM" id="Phobius"/>
    </source>
</evidence>
<evidence type="ECO:0000256" key="3">
    <source>
        <dbReference type="ARBA" id="ARBA00022692"/>
    </source>
</evidence>
<dbReference type="PANTHER" id="PTHR43461:SF1">
    <property type="entry name" value="TRANSMEMBRANE PROTEIN 256"/>
    <property type="match status" value="1"/>
</dbReference>
<dbReference type="InterPro" id="IPR006696">
    <property type="entry name" value="DUF423"/>
</dbReference>
<reference evidence="8" key="1">
    <citation type="journal article" date="2014" name="FEMS Microbiol. Lett.">
        <title>Draft Genomic DNA Sequence of the Facultatively Methylotrophic Bacterium Acidomonas methanolica type strain MB58.</title>
        <authorList>
            <person name="Higashiura N."/>
            <person name="Hadano H."/>
            <person name="Hirakawa H."/>
            <person name="Matsutani M."/>
            <person name="Takabe S."/>
            <person name="Matsushita K."/>
            <person name="Azuma Y."/>
        </authorList>
    </citation>
    <scope>NUCLEOTIDE SEQUENCE [LARGE SCALE GENOMIC DNA]</scope>
    <source>
        <strain evidence="8">MB58</strain>
    </source>
</reference>
<evidence type="ECO:0000313" key="7">
    <source>
        <dbReference type="EMBL" id="GAJ28522.1"/>
    </source>
</evidence>
<gene>
    <name evidence="7" type="ORF">Amme_030_022</name>
</gene>
<feature type="transmembrane region" description="Helical" evidence="6">
    <location>
        <begin position="113"/>
        <end position="136"/>
    </location>
</feature>
<evidence type="ECO:0000256" key="2">
    <source>
        <dbReference type="ARBA" id="ARBA00009694"/>
    </source>
</evidence>
<evidence type="ECO:0000313" key="8">
    <source>
        <dbReference type="Proteomes" id="UP000019760"/>
    </source>
</evidence>
<accession>A0A023D308</accession>